<dbReference type="InterPro" id="IPR032710">
    <property type="entry name" value="NTF2-like_dom_sf"/>
</dbReference>
<accession>A0ABS9ZR44</accession>
<organism evidence="2 3">
    <name type="scientific">Pedobacter montanisoli</name>
    <dbReference type="NCBI Taxonomy" id="2923277"/>
    <lineage>
        <taxon>Bacteria</taxon>
        <taxon>Pseudomonadati</taxon>
        <taxon>Bacteroidota</taxon>
        <taxon>Sphingobacteriia</taxon>
        <taxon>Sphingobacteriales</taxon>
        <taxon>Sphingobacteriaceae</taxon>
        <taxon>Pedobacter</taxon>
    </lineage>
</organism>
<comment type="caution">
    <text evidence="2">The sequence shown here is derived from an EMBL/GenBank/DDBJ whole genome shotgun (WGS) entry which is preliminary data.</text>
</comment>
<dbReference type="Pfam" id="PF12680">
    <property type="entry name" value="SnoaL_2"/>
    <property type="match status" value="1"/>
</dbReference>
<evidence type="ECO:0000313" key="2">
    <source>
        <dbReference type="EMBL" id="MCJ0741076.1"/>
    </source>
</evidence>
<name>A0ABS9ZR44_9SPHI</name>
<sequence>MNNRLLIIQNYIEGYNQFDIEKMIRDFENDIVFQNVQNGEITLSLEGIEEFKQQAEQACTYFSERQQIITSYHHQDKQTEIEIDYQATLAIDLPNGMKKGDQLRLKGKSIFEFSANDKIIKLTDIS</sequence>
<proteinExistence type="predicted"/>
<evidence type="ECO:0000313" key="3">
    <source>
        <dbReference type="Proteomes" id="UP001165460"/>
    </source>
</evidence>
<dbReference type="Gene3D" id="3.10.450.50">
    <property type="match status" value="1"/>
</dbReference>
<evidence type="ECO:0000259" key="1">
    <source>
        <dbReference type="Pfam" id="PF12680"/>
    </source>
</evidence>
<dbReference type="RefSeq" id="WP_243357441.1">
    <property type="nucleotide sequence ID" value="NZ_JALGBH010000001.1"/>
</dbReference>
<protein>
    <submittedName>
        <fullName evidence="2">Nuclear transport factor 2 family protein</fullName>
    </submittedName>
</protein>
<keyword evidence="3" id="KW-1185">Reference proteome</keyword>
<gene>
    <name evidence="2" type="ORF">MMF97_00045</name>
</gene>
<dbReference type="InterPro" id="IPR037401">
    <property type="entry name" value="SnoaL-like"/>
</dbReference>
<dbReference type="SUPFAM" id="SSF54427">
    <property type="entry name" value="NTF2-like"/>
    <property type="match status" value="1"/>
</dbReference>
<reference evidence="2" key="1">
    <citation type="submission" date="2022-03" db="EMBL/GenBank/DDBJ databases">
        <authorList>
            <person name="Woo C.Y."/>
        </authorList>
    </citation>
    <scope>NUCLEOTIDE SEQUENCE</scope>
    <source>
        <strain evidence="2">CYS-01</strain>
    </source>
</reference>
<dbReference type="Proteomes" id="UP001165460">
    <property type="component" value="Unassembled WGS sequence"/>
</dbReference>
<dbReference type="EMBL" id="JALGBH010000001">
    <property type="protein sequence ID" value="MCJ0741076.1"/>
    <property type="molecule type" value="Genomic_DNA"/>
</dbReference>
<feature type="domain" description="SnoaL-like" evidence="1">
    <location>
        <begin position="8"/>
        <end position="120"/>
    </location>
</feature>